<reference evidence="2" key="1">
    <citation type="journal article" date="2020" name="Microbiol. Resour. Announc.">
        <title>Draft Genome Sequences of Thiorhodococcus mannitoliphagus and Thiorhodococcus minor, Purple Sulfur Photosynthetic Bacteria in the Gammaproteobacterial Family Chromatiaceae.</title>
        <authorList>
            <person name="Aviles F.A."/>
            <person name="Meyer T.E."/>
            <person name="Kyndt J.A."/>
        </authorList>
    </citation>
    <scope>NUCLEOTIDE SEQUENCE [LARGE SCALE GENOMIC DNA]</scope>
    <source>
        <strain evidence="2">DSM 18266</strain>
    </source>
</reference>
<keyword evidence="2" id="KW-1185">Reference proteome</keyword>
<protein>
    <submittedName>
        <fullName evidence="1">Uncharacterized protein</fullName>
    </submittedName>
</protein>
<evidence type="ECO:0000313" key="2">
    <source>
        <dbReference type="Proteomes" id="UP000471640"/>
    </source>
</evidence>
<name>A0A6P1DYT2_9GAMM</name>
<organism evidence="1 2">
    <name type="scientific">Thiorhodococcus mannitoliphagus</name>
    <dbReference type="NCBI Taxonomy" id="329406"/>
    <lineage>
        <taxon>Bacteria</taxon>
        <taxon>Pseudomonadati</taxon>
        <taxon>Pseudomonadota</taxon>
        <taxon>Gammaproteobacteria</taxon>
        <taxon>Chromatiales</taxon>
        <taxon>Chromatiaceae</taxon>
        <taxon>Thiorhodococcus</taxon>
    </lineage>
</organism>
<dbReference type="Proteomes" id="UP000471640">
    <property type="component" value="Unassembled WGS sequence"/>
</dbReference>
<dbReference type="AlphaFoldDB" id="A0A6P1DYT2"/>
<accession>A0A6P1DYT2</accession>
<sequence>MNSSKRSIARLERVDLLLREHAAIADDDHGAQREVLLELVELREECLRITGIAREHRERHRAATRIDQQPLGDVQLLLPAL</sequence>
<dbReference type="EMBL" id="JAAIJR010000086">
    <property type="protein sequence ID" value="NEX22181.1"/>
    <property type="molecule type" value="Genomic_DNA"/>
</dbReference>
<reference evidence="1 2" key="2">
    <citation type="submission" date="2020-02" db="EMBL/GenBank/DDBJ databases">
        <title>Genome sequences of Thiorhodococcus mannitoliphagus and Thiorhodococcus minor, purple sulfur photosynthetic bacteria in the gammaproteobacterial family, Chromatiaceae.</title>
        <authorList>
            <person name="Aviles F.A."/>
            <person name="Meyer T.E."/>
            <person name="Kyndt J.A."/>
        </authorList>
    </citation>
    <scope>NUCLEOTIDE SEQUENCE [LARGE SCALE GENOMIC DNA]</scope>
    <source>
        <strain evidence="1 2">DSM 18266</strain>
    </source>
</reference>
<proteinExistence type="predicted"/>
<dbReference type="RefSeq" id="WP_164655278.1">
    <property type="nucleotide sequence ID" value="NZ_JAAIJR010000086.1"/>
</dbReference>
<gene>
    <name evidence="1" type="ORF">G3480_18040</name>
</gene>
<comment type="caution">
    <text evidence="1">The sequence shown here is derived from an EMBL/GenBank/DDBJ whole genome shotgun (WGS) entry which is preliminary data.</text>
</comment>
<evidence type="ECO:0000313" key="1">
    <source>
        <dbReference type="EMBL" id="NEX22181.1"/>
    </source>
</evidence>